<dbReference type="InterPro" id="IPR036291">
    <property type="entry name" value="NAD(P)-bd_dom_sf"/>
</dbReference>
<evidence type="ECO:0000313" key="5">
    <source>
        <dbReference type="Proteomes" id="UP001521116"/>
    </source>
</evidence>
<evidence type="ECO:0000313" key="4">
    <source>
        <dbReference type="EMBL" id="KAL1618930.1"/>
    </source>
</evidence>
<dbReference type="SUPFAM" id="SSF51735">
    <property type="entry name" value="NAD(P)-binding Rossmann-fold domains"/>
    <property type="match status" value="1"/>
</dbReference>
<comment type="similarity">
    <text evidence="1">Belongs to the short-chain dehydrogenases/reductases (SDR) family.</text>
</comment>
<dbReference type="PANTHER" id="PTHR24320:SF252">
    <property type="entry name" value="DEHYDROGENASE_REDUCTASE FAMILY PROTEIN, PUTATIVE (AFU_ORTHOLOGUE AFUA_3G08550)-RELATED"/>
    <property type="match status" value="1"/>
</dbReference>
<evidence type="ECO:0000256" key="2">
    <source>
        <dbReference type="ARBA" id="ARBA00022857"/>
    </source>
</evidence>
<dbReference type="Pfam" id="PF00106">
    <property type="entry name" value="adh_short"/>
    <property type="match status" value="1"/>
</dbReference>
<keyword evidence="2" id="KW-0521">NADP</keyword>
<gene>
    <name evidence="4" type="ORF">SLS56_010347</name>
</gene>
<dbReference type="Gene3D" id="3.40.50.720">
    <property type="entry name" value="NAD(P)-binding Rossmann-like Domain"/>
    <property type="match status" value="1"/>
</dbReference>
<protein>
    <recommendedName>
        <fullName evidence="6">Short-chain dehydrogenase/reductase</fullName>
    </recommendedName>
</protein>
<keyword evidence="5" id="KW-1185">Reference proteome</keyword>
<sequence>MQFFQPTLHPPPLSPTLSGRTAIITGANTGIGLETARQLLLRRASPVILAVRNPQKGAAARATLLADPAIAALDPPPTISVARLDMDDPASIAAFAAEARASLPALDVLVLNAGIGPVAFARSANTPHEQVLMVNFLAPVLLLLSLLPLLRAAAAATGAPARVTWTGSRAHRSGVPGLKSRVPEARLLEYMDAEENFSFVRYPDSKLLAVMFMYEWAARRSVAEGEVVFNMFCPGMVHTAITDVLPWWMRVPLGVVKALRARTAEEGGWVGCNAVAVVGEESHGKFLLDMDVVEEDEFVKSQEGKRLQKMLWKETVEEMKKYVDVPEWMEEISS</sequence>
<organism evidence="4 5">
    <name type="scientific">Neofusicoccum ribis</name>
    <dbReference type="NCBI Taxonomy" id="45134"/>
    <lineage>
        <taxon>Eukaryota</taxon>
        <taxon>Fungi</taxon>
        <taxon>Dikarya</taxon>
        <taxon>Ascomycota</taxon>
        <taxon>Pezizomycotina</taxon>
        <taxon>Dothideomycetes</taxon>
        <taxon>Dothideomycetes incertae sedis</taxon>
        <taxon>Botryosphaeriales</taxon>
        <taxon>Botryosphaeriaceae</taxon>
        <taxon>Neofusicoccum</taxon>
    </lineage>
</organism>
<dbReference type="InterPro" id="IPR002347">
    <property type="entry name" value="SDR_fam"/>
</dbReference>
<evidence type="ECO:0000256" key="3">
    <source>
        <dbReference type="ARBA" id="ARBA00023002"/>
    </source>
</evidence>
<accession>A0ABR3SFL2</accession>
<evidence type="ECO:0008006" key="6">
    <source>
        <dbReference type="Google" id="ProtNLM"/>
    </source>
</evidence>
<dbReference type="PANTHER" id="PTHR24320">
    <property type="entry name" value="RETINOL DEHYDROGENASE"/>
    <property type="match status" value="1"/>
</dbReference>
<evidence type="ECO:0000256" key="1">
    <source>
        <dbReference type="ARBA" id="ARBA00006484"/>
    </source>
</evidence>
<comment type="caution">
    <text evidence="4">The sequence shown here is derived from an EMBL/GenBank/DDBJ whole genome shotgun (WGS) entry which is preliminary data.</text>
</comment>
<dbReference type="EMBL" id="JAJVDC020000198">
    <property type="protein sequence ID" value="KAL1618930.1"/>
    <property type="molecule type" value="Genomic_DNA"/>
</dbReference>
<name>A0ABR3SFL2_9PEZI</name>
<keyword evidence="3" id="KW-0560">Oxidoreductase</keyword>
<dbReference type="Proteomes" id="UP001521116">
    <property type="component" value="Unassembled WGS sequence"/>
</dbReference>
<proteinExistence type="inferred from homology"/>
<dbReference type="PRINTS" id="PR00081">
    <property type="entry name" value="GDHRDH"/>
</dbReference>
<reference evidence="4 5" key="1">
    <citation type="submission" date="2024-02" db="EMBL/GenBank/DDBJ databases">
        <title>De novo assembly and annotation of 12 fungi associated with fruit tree decline syndrome in Ontario, Canada.</title>
        <authorList>
            <person name="Sulman M."/>
            <person name="Ellouze W."/>
            <person name="Ilyukhin E."/>
        </authorList>
    </citation>
    <scope>NUCLEOTIDE SEQUENCE [LARGE SCALE GENOMIC DNA]</scope>
    <source>
        <strain evidence="4 5">M1-105</strain>
    </source>
</reference>